<dbReference type="InterPro" id="IPR000462">
    <property type="entry name" value="CDP-OH_P_trans"/>
</dbReference>
<comment type="caution">
    <text evidence="4">The sequence shown here is derived from an EMBL/GenBank/DDBJ whole genome shotgun (WGS) entry which is preliminary data.</text>
</comment>
<feature type="transmembrane region" description="Helical" evidence="3">
    <location>
        <begin position="229"/>
        <end position="250"/>
    </location>
</feature>
<dbReference type="InterPro" id="IPR043130">
    <property type="entry name" value="CDP-OH_PTrfase_TM_dom"/>
</dbReference>
<dbReference type="Proteomes" id="UP001302274">
    <property type="component" value="Unassembled WGS sequence"/>
</dbReference>
<dbReference type="PROSITE" id="PS00379">
    <property type="entry name" value="CDP_ALCOHOL_P_TRANSF"/>
    <property type="match status" value="1"/>
</dbReference>
<keyword evidence="5" id="KW-1185">Reference proteome</keyword>
<dbReference type="Gene3D" id="1.20.120.1760">
    <property type="match status" value="1"/>
</dbReference>
<protein>
    <submittedName>
        <fullName evidence="4">CDP-alcohol phosphatidyltransferase family protein</fullName>
    </submittedName>
</protein>
<evidence type="ECO:0000313" key="5">
    <source>
        <dbReference type="Proteomes" id="UP001302274"/>
    </source>
</evidence>
<evidence type="ECO:0000256" key="1">
    <source>
        <dbReference type="ARBA" id="ARBA00022679"/>
    </source>
</evidence>
<evidence type="ECO:0000256" key="2">
    <source>
        <dbReference type="RuleBase" id="RU003750"/>
    </source>
</evidence>
<reference evidence="4 5" key="1">
    <citation type="submission" date="2023-11" db="EMBL/GenBank/DDBJ databases">
        <title>A Novel Polar Bacteriovorax (B. antarcticus) Isolated from the Biocrust in Antarctica.</title>
        <authorList>
            <person name="Mun W."/>
            <person name="Choi S.Y."/>
            <person name="Mitchell R.J."/>
        </authorList>
    </citation>
    <scope>NUCLEOTIDE SEQUENCE [LARGE SCALE GENOMIC DNA]</scope>
    <source>
        <strain evidence="4 5">PP10</strain>
    </source>
</reference>
<evidence type="ECO:0000256" key="3">
    <source>
        <dbReference type="SAM" id="Phobius"/>
    </source>
</evidence>
<feature type="transmembrane region" description="Helical" evidence="3">
    <location>
        <begin position="59"/>
        <end position="82"/>
    </location>
</feature>
<organism evidence="4 5">
    <name type="scientific">Bacteriovorax antarcticus</name>
    <dbReference type="NCBI Taxonomy" id="3088717"/>
    <lineage>
        <taxon>Bacteria</taxon>
        <taxon>Pseudomonadati</taxon>
        <taxon>Bdellovibrionota</taxon>
        <taxon>Bacteriovoracia</taxon>
        <taxon>Bacteriovoracales</taxon>
        <taxon>Bacteriovoracaceae</taxon>
        <taxon>Bacteriovorax</taxon>
    </lineage>
</organism>
<keyword evidence="3" id="KW-1133">Transmembrane helix</keyword>
<dbReference type="InterPro" id="IPR048254">
    <property type="entry name" value="CDP_ALCOHOL_P_TRANSF_CS"/>
</dbReference>
<evidence type="ECO:0000313" key="4">
    <source>
        <dbReference type="EMBL" id="MEA9355270.1"/>
    </source>
</evidence>
<dbReference type="EMBL" id="JAYGJQ010000001">
    <property type="protein sequence ID" value="MEA9355270.1"/>
    <property type="molecule type" value="Genomic_DNA"/>
</dbReference>
<comment type="similarity">
    <text evidence="2">Belongs to the CDP-alcohol phosphatidyltransferase class-I family.</text>
</comment>
<name>A0ABU5VQF0_9BACT</name>
<keyword evidence="3" id="KW-0472">Membrane</keyword>
<keyword evidence="3" id="KW-0812">Transmembrane</keyword>
<gene>
    <name evidence="4" type="ORF">SHI21_03620</name>
</gene>
<dbReference type="Pfam" id="PF01066">
    <property type="entry name" value="CDP-OH_P_transf"/>
    <property type="match status" value="1"/>
</dbReference>
<accession>A0ABU5VQF0</accession>
<feature type="transmembrane region" description="Helical" evidence="3">
    <location>
        <begin position="20"/>
        <end position="39"/>
    </location>
</feature>
<dbReference type="RefSeq" id="WP_323574757.1">
    <property type="nucleotide sequence ID" value="NZ_JAYGJQ010000001.1"/>
</dbReference>
<proteinExistence type="inferred from homology"/>
<keyword evidence="1 2" id="KW-0808">Transferase</keyword>
<sequence length="289" mass="33062">MSWLSEYRSSLKNVHAEEFLDVYFFRPIAFVIVKSFYSLPLTPNNYSFMSFASGMISAAFFYQGLFAWGAFFFFLFAVLDCCDGMQARMKKNGSEFGRFVDGLVDYVSNAACYIALGFGVVKAMPMTGSIPTVYLVIAAGVSKALHSITYDHYLMEYISYDKGDGGFVQREIEEIREKIRVTKADPNGSKRRLLILKIYLGFTSLQAGNEGRELKYNSKEYTKRNFRSIQMWGLIGPAWHITFLILAFLFNHPEWLFGYAIIFGNIWMLLMLVVQQRINRGLISSRLVA</sequence>
<feature type="transmembrane region" description="Helical" evidence="3">
    <location>
        <begin position="256"/>
        <end position="274"/>
    </location>
</feature>